<dbReference type="Pfam" id="PF03466">
    <property type="entry name" value="LysR_substrate"/>
    <property type="match status" value="1"/>
</dbReference>
<dbReference type="SUPFAM" id="SSF53850">
    <property type="entry name" value="Periplasmic binding protein-like II"/>
    <property type="match status" value="1"/>
</dbReference>
<name>A0A0P0RPE3_9BURK</name>
<keyword evidence="3" id="KW-0238">DNA-binding</keyword>
<dbReference type="InterPro" id="IPR005119">
    <property type="entry name" value="LysR_subst-bd"/>
</dbReference>
<dbReference type="InterPro" id="IPR036390">
    <property type="entry name" value="WH_DNA-bd_sf"/>
</dbReference>
<dbReference type="PRINTS" id="PR00039">
    <property type="entry name" value="HTHLYSR"/>
</dbReference>
<evidence type="ECO:0000256" key="1">
    <source>
        <dbReference type="ARBA" id="ARBA00009437"/>
    </source>
</evidence>
<proteinExistence type="inferred from homology"/>
<gene>
    <name evidence="6" type="ORF">K788_0006980</name>
</gene>
<keyword evidence="6" id="KW-0614">Plasmid</keyword>
<protein>
    <submittedName>
        <fullName evidence="6">Transcriptional regulator, LysR family</fullName>
    </submittedName>
</protein>
<dbReference type="GO" id="GO:0006351">
    <property type="term" value="P:DNA-templated transcription"/>
    <property type="evidence" value="ECO:0007669"/>
    <property type="project" value="TreeGrafter"/>
</dbReference>
<evidence type="ECO:0000256" key="4">
    <source>
        <dbReference type="ARBA" id="ARBA00023163"/>
    </source>
</evidence>
<dbReference type="Pfam" id="PF00126">
    <property type="entry name" value="HTH_1"/>
    <property type="match status" value="1"/>
</dbReference>
<dbReference type="InterPro" id="IPR000847">
    <property type="entry name" value="LysR_HTH_N"/>
</dbReference>
<evidence type="ECO:0000256" key="2">
    <source>
        <dbReference type="ARBA" id="ARBA00023015"/>
    </source>
</evidence>
<sequence length="322" mass="35017">MKRVECLGDYQLFATWMNDKLSVLRLFTRVARTSSFTRAGRELGISQPSVSRQISELEADVGTALFVRSTRAVKLTEAGVDYLTRVEAILDALEEADHAARGSTELRGRLRVALSTSFGIREVIPRIDRFMEMYPALYIDLLMADDRQDLITEGVDVAIRFGALPDSSATSRLLGRSPRLLVAAPGYLARKGRPLEPSELSQHAFVTGPSSAASLGWTLRKDGREAVFRGDGRITSTVNEAATAAAVAGLGILVIGLWGCRSEIADGRLVSILEDWQLEPIEIHAVFPTGRAARPAARALIGFLAAELAPISVDVDTRVRGR</sequence>
<evidence type="ECO:0000256" key="3">
    <source>
        <dbReference type="ARBA" id="ARBA00023125"/>
    </source>
</evidence>
<dbReference type="GO" id="GO:0003700">
    <property type="term" value="F:DNA-binding transcription factor activity"/>
    <property type="evidence" value="ECO:0007669"/>
    <property type="project" value="InterPro"/>
</dbReference>
<evidence type="ECO:0000259" key="5">
    <source>
        <dbReference type="PROSITE" id="PS50931"/>
    </source>
</evidence>
<organism evidence="6 7">
    <name type="scientific">Paraburkholderia caribensis MBA4</name>
    <dbReference type="NCBI Taxonomy" id="1323664"/>
    <lineage>
        <taxon>Bacteria</taxon>
        <taxon>Pseudomonadati</taxon>
        <taxon>Pseudomonadota</taxon>
        <taxon>Betaproteobacteria</taxon>
        <taxon>Burkholderiales</taxon>
        <taxon>Burkholderiaceae</taxon>
        <taxon>Paraburkholderia</taxon>
    </lineage>
</organism>
<dbReference type="CDD" id="cd08422">
    <property type="entry name" value="PBP2_CrgA_like"/>
    <property type="match status" value="1"/>
</dbReference>
<dbReference type="KEGG" id="bcai:K788_0006980"/>
<dbReference type="PROSITE" id="PS50931">
    <property type="entry name" value="HTH_LYSR"/>
    <property type="match status" value="1"/>
</dbReference>
<keyword evidence="2" id="KW-0805">Transcription regulation</keyword>
<evidence type="ECO:0000313" key="7">
    <source>
        <dbReference type="Proteomes" id="UP000019146"/>
    </source>
</evidence>
<evidence type="ECO:0000313" key="6">
    <source>
        <dbReference type="EMBL" id="ALL70921.1"/>
    </source>
</evidence>
<comment type="similarity">
    <text evidence="1">Belongs to the LysR transcriptional regulatory family.</text>
</comment>
<dbReference type="InterPro" id="IPR058163">
    <property type="entry name" value="LysR-type_TF_proteobact-type"/>
</dbReference>
<dbReference type="Gene3D" id="3.40.190.290">
    <property type="match status" value="1"/>
</dbReference>
<dbReference type="SUPFAM" id="SSF46785">
    <property type="entry name" value="Winged helix' DNA-binding domain"/>
    <property type="match status" value="1"/>
</dbReference>
<accession>A0A0P0RPE3</accession>
<dbReference type="FunFam" id="1.10.10.10:FF:000001">
    <property type="entry name" value="LysR family transcriptional regulator"/>
    <property type="match status" value="1"/>
</dbReference>
<dbReference type="PANTHER" id="PTHR30537:SF5">
    <property type="entry name" value="HTH-TYPE TRANSCRIPTIONAL ACTIVATOR TTDR-RELATED"/>
    <property type="match status" value="1"/>
</dbReference>
<dbReference type="Proteomes" id="UP000019146">
    <property type="component" value="Plasmid unnamed"/>
</dbReference>
<dbReference type="GO" id="GO:0043565">
    <property type="term" value="F:sequence-specific DNA binding"/>
    <property type="evidence" value="ECO:0007669"/>
    <property type="project" value="TreeGrafter"/>
</dbReference>
<dbReference type="Gene3D" id="1.10.10.10">
    <property type="entry name" value="Winged helix-like DNA-binding domain superfamily/Winged helix DNA-binding domain"/>
    <property type="match status" value="1"/>
</dbReference>
<feature type="domain" description="HTH lysR-type" evidence="5">
    <location>
        <begin position="19"/>
        <end position="76"/>
    </location>
</feature>
<reference evidence="6 7" key="1">
    <citation type="journal article" date="2014" name="Genome Announc.">
        <title>Draft Genome Sequence of the Haloacid-Degrading Burkholderia caribensis Strain MBA4.</title>
        <authorList>
            <person name="Pan Y."/>
            <person name="Kong K.F."/>
            <person name="Tsang J.S."/>
        </authorList>
    </citation>
    <scope>NUCLEOTIDE SEQUENCE [LARGE SCALE GENOMIC DNA]</scope>
    <source>
        <strain evidence="6 7">MBA4</strain>
        <plasmid evidence="7">Plasmid</plasmid>
    </source>
</reference>
<dbReference type="EMBL" id="CP012748">
    <property type="protein sequence ID" value="ALL70921.1"/>
    <property type="molecule type" value="Genomic_DNA"/>
</dbReference>
<geneLocation type="plasmid" evidence="7"/>
<keyword evidence="4" id="KW-0804">Transcription</keyword>
<dbReference type="InterPro" id="IPR036388">
    <property type="entry name" value="WH-like_DNA-bd_sf"/>
</dbReference>
<dbReference type="AlphaFoldDB" id="A0A0P0RPE3"/>
<dbReference type="PANTHER" id="PTHR30537">
    <property type="entry name" value="HTH-TYPE TRANSCRIPTIONAL REGULATOR"/>
    <property type="match status" value="1"/>
</dbReference>